<protein>
    <submittedName>
        <fullName evidence="1">Uncharacterized protein</fullName>
    </submittedName>
</protein>
<reference evidence="1" key="1">
    <citation type="submission" date="2021-03" db="EMBL/GenBank/DDBJ databases">
        <title>Draft genome sequence of rust myrtle Austropuccinia psidii MF-1, a brazilian biotype.</title>
        <authorList>
            <person name="Quecine M.C."/>
            <person name="Pachon D.M.R."/>
            <person name="Bonatelli M.L."/>
            <person name="Correr F.H."/>
            <person name="Franceschini L.M."/>
            <person name="Leite T.F."/>
            <person name="Margarido G.R.A."/>
            <person name="Almeida C.A."/>
            <person name="Ferrarezi J.A."/>
            <person name="Labate C.A."/>
        </authorList>
    </citation>
    <scope>NUCLEOTIDE SEQUENCE</scope>
    <source>
        <strain evidence="1">MF-1</strain>
    </source>
</reference>
<name>A0A9Q3C8V4_9BASI</name>
<sequence>MVITKASNPNWKFKLLEVRTARIRENKATIQAIEQQVNQTEPTLIPSGSQVVDQPNYPVASHHLGNRRSVDKSHHFLQSQVVSRIRQGYKGKNKTSFSQRQKESDPMIQKLLDLVKEVHKSQK</sequence>
<keyword evidence="2" id="KW-1185">Reference proteome</keyword>
<accession>A0A9Q3C8V4</accession>
<dbReference type="Proteomes" id="UP000765509">
    <property type="component" value="Unassembled WGS sequence"/>
</dbReference>
<evidence type="ECO:0000313" key="1">
    <source>
        <dbReference type="EMBL" id="MBW0479283.1"/>
    </source>
</evidence>
<organism evidence="1 2">
    <name type="scientific">Austropuccinia psidii MF-1</name>
    <dbReference type="NCBI Taxonomy" id="1389203"/>
    <lineage>
        <taxon>Eukaryota</taxon>
        <taxon>Fungi</taxon>
        <taxon>Dikarya</taxon>
        <taxon>Basidiomycota</taxon>
        <taxon>Pucciniomycotina</taxon>
        <taxon>Pucciniomycetes</taxon>
        <taxon>Pucciniales</taxon>
        <taxon>Sphaerophragmiaceae</taxon>
        <taxon>Austropuccinia</taxon>
    </lineage>
</organism>
<dbReference type="EMBL" id="AVOT02005520">
    <property type="protein sequence ID" value="MBW0479283.1"/>
    <property type="molecule type" value="Genomic_DNA"/>
</dbReference>
<gene>
    <name evidence="1" type="ORF">O181_018998</name>
</gene>
<comment type="caution">
    <text evidence="1">The sequence shown here is derived from an EMBL/GenBank/DDBJ whole genome shotgun (WGS) entry which is preliminary data.</text>
</comment>
<evidence type="ECO:0000313" key="2">
    <source>
        <dbReference type="Proteomes" id="UP000765509"/>
    </source>
</evidence>
<proteinExistence type="predicted"/>
<dbReference type="AlphaFoldDB" id="A0A9Q3C8V4"/>